<dbReference type="SUPFAM" id="SSF102114">
    <property type="entry name" value="Radical SAM enzymes"/>
    <property type="match status" value="1"/>
</dbReference>
<dbReference type="InterPro" id="IPR058240">
    <property type="entry name" value="rSAM_sf"/>
</dbReference>
<evidence type="ECO:0000313" key="2">
    <source>
        <dbReference type="EMBL" id="SHI29937.1"/>
    </source>
</evidence>
<evidence type="ECO:0000313" key="3">
    <source>
        <dbReference type="Proteomes" id="UP000184342"/>
    </source>
</evidence>
<keyword evidence="3" id="KW-1185">Reference proteome</keyword>
<dbReference type="Pfam" id="PF04459">
    <property type="entry name" value="DUF512"/>
    <property type="match status" value="1"/>
</dbReference>
<name>A0A1M6A087_9FIRM</name>
<dbReference type="RefSeq" id="WP_073992325.1">
    <property type="nucleotide sequence ID" value="NZ_FQYT01000002.1"/>
</dbReference>
<dbReference type="Gene3D" id="3.20.20.70">
    <property type="entry name" value="Aldolase class I"/>
    <property type="match status" value="1"/>
</dbReference>
<dbReference type="EMBL" id="FQYT01000002">
    <property type="protein sequence ID" value="SHI29937.1"/>
    <property type="molecule type" value="Genomic_DNA"/>
</dbReference>
<evidence type="ECO:0000259" key="1">
    <source>
        <dbReference type="PROSITE" id="PS50106"/>
    </source>
</evidence>
<accession>A0A1M6A087</accession>
<dbReference type="Proteomes" id="UP000184342">
    <property type="component" value="Unassembled WGS sequence"/>
</dbReference>
<dbReference type="InterPro" id="IPR001478">
    <property type="entry name" value="PDZ"/>
</dbReference>
<dbReference type="OrthoDB" id="9774724at2"/>
<feature type="domain" description="PDZ" evidence="1">
    <location>
        <begin position="1"/>
        <end position="39"/>
    </location>
</feature>
<dbReference type="PROSITE" id="PS50106">
    <property type="entry name" value="PDZ"/>
    <property type="match status" value="1"/>
</dbReference>
<dbReference type="STRING" id="1122934.SAMN02745691_00014"/>
<dbReference type="InterPro" id="IPR013785">
    <property type="entry name" value="Aldolase_TIM"/>
</dbReference>
<sequence>MSKKGHFICTVVPGSIAEELGIEPGDRLISVNDKEVEDVFDYRFLIDDEYIEILVAKPDGDEWIFEVEKEPGEDLGLDFDSGLMDDYRSCRNKCMFCFIDQLPAGMRDTLYFKDDDSRLSFLQGNYITLTNMKDEDIERIIKYHLEPINISVHTTNPELRCRMLHNRFAGDSLKHLKTLFDAGIHMNLQIVLCKGVNDGDELEQTIKNLSGFIPLAESLSVVPAGLTKFRDGLEKLDAFESEDARNVIATIEKWKNKLYNEQGTHFVHASDEWYILAGRDFPSEENYDGYPQLENGVGMMRLLIEEFTAALNEASPDNCVRKLSIATGMSAAPYMCRLMESLQTKFPYTSVKVYAIRNDFFGESITVSGLVTGQDLISQLKGLESADNLLLPVNMLRSGEDVFLDDVSIRGVEEALNTEITVVDTSGENLLQAVLSNRKYSGNNKNTGVYRRLYDDRKRGDTYE</sequence>
<protein>
    <submittedName>
        <fullName evidence="2">Putative radical SAM enzyme, TIGR03279 family</fullName>
    </submittedName>
</protein>
<reference evidence="2 3" key="1">
    <citation type="submission" date="2016-11" db="EMBL/GenBank/DDBJ databases">
        <authorList>
            <person name="Jaros S."/>
            <person name="Januszkiewicz K."/>
            <person name="Wedrychowicz H."/>
        </authorList>
    </citation>
    <scope>NUCLEOTIDE SEQUENCE [LARGE SCALE GENOMIC DNA]</scope>
    <source>
        <strain evidence="2 3">DSM 15970</strain>
    </source>
</reference>
<dbReference type="InterPro" id="IPR007549">
    <property type="entry name" value="DUF512"/>
</dbReference>
<dbReference type="InterPro" id="IPR036034">
    <property type="entry name" value="PDZ_sf"/>
</dbReference>
<dbReference type="AlphaFoldDB" id="A0A1M6A087"/>
<dbReference type="Gene3D" id="2.30.42.10">
    <property type="match status" value="1"/>
</dbReference>
<dbReference type="Pfam" id="PF19238">
    <property type="entry name" value="Radical_SAM_2"/>
    <property type="match status" value="1"/>
</dbReference>
<dbReference type="SUPFAM" id="SSF50156">
    <property type="entry name" value="PDZ domain-like"/>
    <property type="match status" value="1"/>
</dbReference>
<dbReference type="InterPro" id="IPR041489">
    <property type="entry name" value="PDZ_6"/>
</dbReference>
<organism evidence="2 3">
    <name type="scientific">Parasporobacterium paucivorans DSM 15970</name>
    <dbReference type="NCBI Taxonomy" id="1122934"/>
    <lineage>
        <taxon>Bacteria</taxon>
        <taxon>Bacillati</taxon>
        <taxon>Bacillota</taxon>
        <taxon>Clostridia</taxon>
        <taxon>Lachnospirales</taxon>
        <taxon>Lachnospiraceae</taxon>
        <taxon>Parasporobacterium</taxon>
    </lineage>
</organism>
<dbReference type="InterPro" id="IPR045375">
    <property type="entry name" value="Put_radical_SAM-like_N"/>
</dbReference>
<dbReference type="Pfam" id="PF17820">
    <property type="entry name" value="PDZ_6"/>
    <property type="match status" value="1"/>
</dbReference>
<gene>
    <name evidence="2" type="ORF">SAMN02745691_00014</name>
</gene>
<proteinExistence type="predicted"/>